<proteinExistence type="predicted"/>
<dbReference type="OrthoDB" id="2447764at2759"/>
<feature type="domain" description="Chromo" evidence="2">
    <location>
        <begin position="6"/>
        <end position="73"/>
    </location>
</feature>
<dbReference type="Proteomes" id="UP001049176">
    <property type="component" value="Chromosome 5"/>
</dbReference>
<feature type="compositionally biased region" description="Polar residues" evidence="1">
    <location>
        <begin position="205"/>
        <end position="219"/>
    </location>
</feature>
<gene>
    <name evidence="3" type="ORF">E1B28_008917</name>
</gene>
<accession>A0A9P7UUS1</accession>
<dbReference type="SUPFAM" id="SSF54160">
    <property type="entry name" value="Chromo domain-like"/>
    <property type="match status" value="1"/>
</dbReference>
<reference evidence="3" key="1">
    <citation type="journal article" date="2021" name="Genome Biol. Evol.">
        <title>The assembled and annotated genome of the fairy-ring fungus Marasmius oreades.</title>
        <authorList>
            <person name="Hiltunen M."/>
            <person name="Ament-Velasquez S.L."/>
            <person name="Johannesson H."/>
        </authorList>
    </citation>
    <scope>NUCLEOTIDE SEQUENCE</scope>
    <source>
        <strain evidence="3">03SP1</strain>
    </source>
</reference>
<dbReference type="Gene3D" id="2.40.50.40">
    <property type="match status" value="1"/>
</dbReference>
<protein>
    <recommendedName>
        <fullName evidence="2">Chromo domain-containing protein</fullName>
    </recommendedName>
</protein>
<evidence type="ECO:0000259" key="2">
    <source>
        <dbReference type="PROSITE" id="PS50013"/>
    </source>
</evidence>
<keyword evidence="4" id="KW-1185">Reference proteome</keyword>
<name>A0A9P7UUS1_9AGAR</name>
<evidence type="ECO:0000313" key="3">
    <source>
        <dbReference type="EMBL" id="KAG7092569.1"/>
    </source>
</evidence>
<dbReference type="InterPro" id="IPR016197">
    <property type="entry name" value="Chromo-like_dom_sf"/>
</dbReference>
<feature type="compositionally biased region" description="Basic and acidic residues" evidence="1">
    <location>
        <begin position="187"/>
        <end position="199"/>
    </location>
</feature>
<dbReference type="InterPro" id="IPR023780">
    <property type="entry name" value="Chromo_domain"/>
</dbReference>
<organism evidence="3 4">
    <name type="scientific">Marasmius oreades</name>
    <name type="common">fairy-ring Marasmius</name>
    <dbReference type="NCBI Taxonomy" id="181124"/>
    <lineage>
        <taxon>Eukaryota</taxon>
        <taxon>Fungi</taxon>
        <taxon>Dikarya</taxon>
        <taxon>Basidiomycota</taxon>
        <taxon>Agaricomycotina</taxon>
        <taxon>Agaricomycetes</taxon>
        <taxon>Agaricomycetidae</taxon>
        <taxon>Agaricales</taxon>
        <taxon>Marasmiineae</taxon>
        <taxon>Marasmiaceae</taxon>
        <taxon>Marasmius</taxon>
    </lineage>
</organism>
<dbReference type="CDD" id="cd18968">
    <property type="entry name" value="chromodomain"/>
    <property type="match status" value="1"/>
</dbReference>
<sequence>MHTHEYEVETILCARVVKKTPRSKHLVWKYNVKWKGYENPEDNTWEPTESFNGSEHFIEAFWKKVDTGGRSVENLKLFKEGEELSPFESRKCAWNERGRLNKQLPSTRKPSRKSNETDKHDLPPTRSGKRKRNSVEPVETELPTTSIPTSRNSRKARREQSPLESQSRLSQDVEEGRVSLSENDSNSEEKLTSSDEKPPRYRNGKNLTPSAECTQSAEQSAFPDMPDHQTQPSNASRVPAHRIRAANPLVKMIDGDINMEGAISTKARLFAGLSSGGPHSSPSPQSQQRHQFDSLRTKSQRSTLFTAQKGKFSSLKGKQSVHNEAQGRNRPPGGDPSATSSSHHTPVLESPDEPVTASRSGELLQLAGQEGNAEDLEDYEEDVTESHTAIGGSESIFQQSPALAKGKLFPSKLTTASQSIGNAISAAWKKSTIFGPLASGSYQPQPTVHDTGGDLRSPTFILNLDVTISLPVSFITPTTPSPAGPHLVVPIHSNSPPGKFYDKESALEVLNTLRTGGPCAIVNHDPQCSETQKDIFHQFSERLSKNELACFIGFPSVIASLIYISTKFLAVAGTDVLAFCSSASLLIFHRLNFPSPLGSSPNTVLVKRVTIQDRSAYATVALKA</sequence>
<feature type="compositionally biased region" description="Acidic residues" evidence="1">
    <location>
        <begin position="372"/>
        <end position="383"/>
    </location>
</feature>
<feature type="compositionally biased region" description="Basic and acidic residues" evidence="1">
    <location>
        <begin position="113"/>
        <end position="123"/>
    </location>
</feature>
<feature type="region of interest" description="Disordered" evidence="1">
    <location>
        <begin position="96"/>
        <end position="240"/>
    </location>
</feature>
<dbReference type="AlphaFoldDB" id="A0A9P7UUS1"/>
<dbReference type="SMART" id="SM00298">
    <property type="entry name" value="CHROMO"/>
    <property type="match status" value="1"/>
</dbReference>
<evidence type="ECO:0000313" key="4">
    <source>
        <dbReference type="Proteomes" id="UP001049176"/>
    </source>
</evidence>
<comment type="caution">
    <text evidence="3">The sequence shown here is derived from an EMBL/GenBank/DDBJ whole genome shotgun (WGS) entry which is preliminary data.</text>
</comment>
<dbReference type="InterPro" id="IPR000953">
    <property type="entry name" value="Chromo/chromo_shadow_dom"/>
</dbReference>
<dbReference type="GO" id="GO:0006338">
    <property type="term" value="P:chromatin remodeling"/>
    <property type="evidence" value="ECO:0007669"/>
    <property type="project" value="UniProtKB-ARBA"/>
</dbReference>
<dbReference type="GeneID" id="66077993"/>
<dbReference type="Pfam" id="PF00385">
    <property type="entry name" value="Chromo"/>
    <property type="match status" value="1"/>
</dbReference>
<feature type="compositionally biased region" description="Polar residues" evidence="1">
    <location>
        <begin position="142"/>
        <end position="151"/>
    </location>
</feature>
<feature type="compositionally biased region" description="Low complexity" evidence="1">
    <location>
        <begin position="272"/>
        <end position="288"/>
    </location>
</feature>
<dbReference type="RefSeq" id="XP_043009039.1">
    <property type="nucleotide sequence ID" value="XM_043153754.1"/>
</dbReference>
<dbReference type="EMBL" id="CM032185">
    <property type="protein sequence ID" value="KAG7092569.1"/>
    <property type="molecule type" value="Genomic_DNA"/>
</dbReference>
<dbReference type="PROSITE" id="PS50013">
    <property type="entry name" value="CHROMO_2"/>
    <property type="match status" value="1"/>
</dbReference>
<feature type="region of interest" description="Disordered" evidence="1">
    <location>
        <begin position="271"/>
        <end position="395"/>
    </location>
</feature>
<evidence type="ECO:0000256" key="1">
    <source>
        <dbReference type="SAM" id="MobiDB-lite"/>
    </source>
</evidence>
<dbReference type="KEGG" id="more:E1B28_008917"/>